<evidence type="ECO:0000256" key="1">
    <source>
        <dbReference type="SAM" id="Coils"/>
    </source>
</evidence>
<evidence type="ECO:0000313" key="2">
    <source>
        <dbReference type="EMBL" id="VDP48293.1"/>
    </source>
</evidence>
<reference evidence="4" key="1">
    <citation type="submission" date="2016-06" db="UniProtKB">
        <authorList>
            <consortium name="WormBaseParasite"/>
        </authorList>
    </citation>
    <scope>IDENTIFICATION</scope>
</reference>
<evidence type="ECO:0000313" key="4">
    <source>
        <dbReference type="WBParaSite" id="SCUD_0001231201-mRNA-1"/>
    </source>
</evidence>
<evidence type="ECO:0000313" key="3">
    <source>
        <dbReference type="Proteomes" id="UP000279833"/>
    </source>
</evidence>
<dbReference type="WBParaSite" id="SCUD_0001231201-mRNA-1">
    <property type="protein sequence ID" value="SCUD_0001231201-mRNA-1"/>
    <property type="gene ID" value="SCUD_0001231201"/>
</dbReference>
<gene>
    <name evidence="2" type="ORF">SCUD_LOCUS12309</name>
</gene>
<keyword evidence="3" id="KW-1185">Reference proteome</keyword>
<proteinExistence type="predicted"/>
<dbReference type="AlphaFoldDB" id="A0A183KBC1"/>
<accession>A0A183KBC1</accession>
<feature type="coiled-coil region" evidence="1">
    <location>
        <begin position="8"/>
        <end position="35"/>
    </location>
</feature>
<keyword evidence="1" id="KW-0175">Coiled coil</keyword>
<sequence>NKKAVINTSRTKAEKAKAQAEYTELNKQVKKSIRTDK</sequence>
<reference evidence="2 3" key="2">
    <citation type="submission" date="2018-11" db="EMBL/GenBank/DDBJ databases">
        <authorList>
            <consortium name="Pathogen Informatics"/>
        </authorList>
    </citation>
    <scope>NUCLEOTIDE SEQUENCE [LARGE SCALE GENOMIC DNA]</scope>
    <source>
        <strain evidence="2">Dakar</strain>
        <strain evidence="3">Dakar, Senegal</strain>
    </source>
</reference>
<dbReference type="EMBL" id="UZAK01035025">
    <property type="protein sequence ID" value="VDP48293.1"/>
    <property type="molecule type" value="Genomic_DNA"/>
</dbReference>
<name>A0A183KBC1_9TREM</name>
<protein>
    <submittedName>
        <fullName evidence="4">V-type proton ATPase subunit G</fullName>
    </submittedName>
</protein>
<organism evidence="4">
    <name type="scientific">Schistosoma curassoni</name>
    <dbReference type="NCBI Taxonomy" id="6186"/>
    <lineage>
        <taxon>Eukaryota</taxon>
        <taxon>Metazoa</taxon>
        <taxon>Spiralia</taxon>
        <taxon>Lophotrochozoa</taxon>
        <taxon>Platyhelminthes</taxon>
        <taxon>Trematoda</taxon>
        <taxon>Digenea</taxon>
        <taxon>Strigeidida</taxon>
        <taxon>Schistosomatoidea</taxon>
        <taxon>Schistosomatidae</taxon>
        <taxon>Schistosoma</taxon>
    </lineage>
</organism>
<dbReference type="Proteomes" id="UP000279833">
    <property type="component" value="Unassembled WGS sequence"/>
</dbReference>